<dbReference type="InterPro" id="IPR011024">
    <property type="entry name" value="G_crystallin-like"/>
</dbReference>
<gene>
    <name evidence="2" type="ORF">B0T16DRAFT_391044</name>
</gene>
<feature type="signal peptide" evidence="1">
    <location>
        <begin position="1"/>
        <end position="24"/>
    </location>
</feature>
<evidence type="ECO:0000313" key="2">
    <source>
        <dbReference type="EMBL" id="KAK0646645.1"/>
    </source>
</evidence>
<evidence type="ECO:0000256" key="1">
    <source>
        <dbReference type="SAM" id="SignalP"/>
    </source>
</evidence>
<dbReference type="AlphaFoldDB" id="A0AA39Y766"/>
<name>A0AA39Y766_9PEZI</name>
<feature type="chain" id="PRO_5041438404" evidence="1">
    <location>
        <begin position="25"/>
        <end position="136"/>
    </location>
</feature>
<comment type="caution">
    <text evidence="2">The sequence shown here is derived from an EMBL/GenBank/DDBJ whole genome shotgun (WGS) entry which is preliminary data.</text>
</comment>
<proteinExistence type="predicted"/>
<dbReference type="SUPFAM" id="SSF49695">
    <property type="entry name" value="gamma-Crystallin-like"/>
    <property type="match status" value="1"/>
</dbReference>
<dbReference type="Gene3D" id="2.60.20.10">
    <property type="entry name" value="Crystallins"/>
    <property type="match status" value="1"/>
</dbReference>
<sequence>MFFSAQTLVSSFITVTVLTSPVAAVYVKYCENANYGGKCIEISPAVGECVSIPSNMNDKLSSYKVERGSCDFFKHGGCQERLWTAENRSHDQVTTAGHNDAVVHPLHQVLLPLEGYRHLHGRVQSHLQASWLAAWY</sequence>
<dbReference type="Proteomes" id="UP001174936">
    <property type="component" value="Unassembled WGS sequence"/>
</dbReference>
<protein>
    <submittedName>
        <fullName evidence="2">Uncharacterized protein</fullName>
    </submittedName>
</protein>
<dbReference type="EMBL" id="JAULSV010000004">
    <property type="protein sequence ID" value="KAK0646645.1"/>
    <property type="molecule type" value="Genomic_DNA"/>
</dbReference>
<evidence type="ECO:0000313" key="3">
    <source>
        <dbReference type="Proteomes" id="UP001174936"/>
    </source>
</evidence>
<accession>A0AA39Y766</accession>
<keyword evidence="3" id="KW-1185">Reference proteome</keyword>
<keyword evidence="1" id="KW-0732">Signal</keyword>
<organism evidence="2 3">
    <name type="scientific">Cercophora newfieldiana</name>
    <dbReference type="NCBI Taxonomy" id="92897"/>
    <lineage>
        <taxon>Eukaryota</taxon>
        <taxon>Fungi</taxon>
        <taxon>Dikarya</taxon>
        <taxon>Ascomycota</taxon>
        <taxon>Pezizomycotina</taxon>
        <taxon>Sordariomycetes</taxon>
        <taxon>Sordariomycetidae</taxon>
        <taxon>Sordariales</taxon>
        <taxon>Lasiosphaeriaceae</taxon>
        <taxon>Cercophora</taxon>
    </lineage>
</organism>
<reference evidence="2" key="1">
    <citation type="submission" date="2023-06" db="EMBL/GenBank/DDBJ databases">
        <title>Genome-scale phylogeny and comparative genomics of the fungal order Sordariales.</title>
        <authorList>
            <consortium name="Lawrence Berkeley National Laboratory"/>
            <person name="Hensen N."/>
            <person name="Bonometti L."/>
            <person name="Westerberg I."/>
            <person name="Brannstrom I.O."/>
            <person name="Guillou S."/>
            <person name="Cros-Aarteil S."/>
            <person name="Calhoun S."/>
            <person name="Haridas S."/>
            <person name="Kuo A."/>
            <person name="Mondo S."/>
            <person name="Pangilinan J."/>
            <person name="Riley R."/>
            <person name="Labutti K."/>
            <person name="Andreopoulos B."/>
            <person name="Lipzen A."/>
            <person name="Chen C."/>
            <person name="Yanf M."/>
            <person name="Daum C."/>
            <person name="Ng V."/>
            <person name="Clum A."/>
            <person name="Steindorff A."/>
            <person name="Ohm R."/>
            <person name="Martin F."/>
            <person name="Silar P."/>
            <person name="Natvig D."/>
            <person name="Lalanne C."/>
            <person name="Gautier V."/>
            <person name="Ament-Velasquez S.L."/>
            <person name="Kruys A."/>
            <person name="Hutchinson M.I."/>
            <person name="Powell A.J."/>
            <person name="Barry K."/>
            <person name="Miller A.N."/>
            <person name="Grigoriev I.V."/>
            <person name="Debuchy R."/>
            <person name="Gladieux P."/>
            <person name="Thoren M.H."/>
            <person name="Johannesson H."/>
        </authorList>
    </citation>
    <scope>NUCLEOTIDE SEQUENCE</scope>
    <source>
        <strain evidence="2">SMH2532-1</strain>
    </source>
</reference>